<comment type="catalytic activity">
    <reaction evidence="4">
        <text>an aldehyde + NAD(+) + H2O = a carboxylate + NADH + 2 H(+)</text>
        <dbReference type="Rhea" id="RHEA:16185"/>
        <dbReference type="ChEBI" id="CHEBI:15377"/>
        <dbReference type="ChEBI" id="CHEBI:15378"/>
        <dbReference type="ChEBI" id="CHEBI:17478"/>
        <dbReference type="ChEBI" id="CHEBI:29067"/>
        <dbReference type="ChEBI" id="CHEBI:57540"/>
        <dbReference type="ChEBI" id="CHEBI:57945"/>
        <dbReference type="EC" id="1.2.1.3"/>
    </reaction>
</comment>
<dbReference type="InterPro" id="IPR016163">
    <property type="entry name" value="Ald_DH_C"/>
</dbReference>
<sequence length="544" mass="58660">MHITQLFLIIANGLLQVVAQTPTTTERPSGPFSPYQTPRQRALSSVIAKMTGRPAPGEAISDIAISFAIGEYHNTQDPCQLPVVTGSSASLLSDWASSWTSWQSENIPKYKEIWTACSEEPRVGEIVPVGPNVCSKIAAKITEDDDKNTTETAGKSTLGDKEGKGSREASTQNEETSPGTNAQSEATSTEGDSPGCRQTGSLVNLELPAAIGCIRYYAGWADKLHGQTIPTHSKKFAYTIKQPIGVWTDYSLELSCLDGDVEAGSGSCDRKHDRAEAGRADTPLSMLYVADLVVRAGFPPGVVNIINGYGRTAGHSLVSHPDVAKIAFTGSTITGRLIQQTAATTLKKVTLETGGKSPLLVFNDADTEQAARWAHCGIMSNQGQICTANSRLLVQSGVYEQFIRRFVELVEAHKIGNPFDGDTFQGPQITKEHLDKILSHVKGAVKEGATLETGGEAWGDKGFFMQPTVFSNVSSSMKIYREEIFGPVVVISSFDREEQAINMASDSEFGLAASVFTRDMQWSHRVSTRLDVGMTLTFGCHLEG</sequence>
<reference evidence="10" key="1">
    <citation type="submission" date="2022-10" db="EMBL/GenBank/DDBJ databases">
        <title>Tapping the CABI collections for fungal endophytes: first genome assemblies for Collariella, Neodidymelliopsis, Ascochyta clinopodiicola, Didymella pomorum, Didymosphaeria variabile, Neocosmospora piperis and Neocucurbitaria cava.</title>
        <authorList>
            <person name="Hill R."/>
        </authorList>
    </citation>
    <scope>NUCLEOTIDE SEQUENCE</scope>
    <source>
        <strain evidence="10">IMI 366586</strain>
    </source>
</reference>
<evidence type="ECO:0000256" key="7">
    <source>
        <dbReference type="SAM" id="MobiDB-lite"/>
    </source>
</evidence>
<feature type="chain" id="PRO_5040983664" description="aldehyde dehydrogenase (NAD(+))" evidence="8">
    <location>
        <begin position="20"/>
        <end position="544"/>
    </location>
</feature>
<dbReference type="Gene3D" id="3.40.605.10">
    <property type="entry name" value="Aldehyde Dehydrogenase, Chain A, domain 1"/>
    <property type="match status" value="2"/>
</dbReference>
<feature type="compositionally biased region" description="Basic and acidic residues" evidence="7">
    <location>
        <begin position="158"/>
        <end position="167"/>
    </location>
</feature>
<dbReference type="Proteomes" id="UP001140502">
    <property type="component" value="Unassembled WGS sequence"/>
</dbReference>
<dbReference type="InterPro" id="IPR015590">
    <property type="entry name" value="Aldehyde_DH_dom"/>
</dbReference>
<dbReference type="PANTHER" id="PTHR11699">
    <property type="entry name" value="ALDEHYDE DEHYDROGENASE-RELATED"/>
    <property type="match status" value="1"/>
</dbReference>
<proteinExistence type="inferred from homology"/>
<evidence type="ECO:0000313" key="11">
    <source>
        <dbReference type="Proteomes" id="UP001140502"/>
    </source>
</evidence>
<feature type="domain" description="Aldehyde dehydrogenase" evidence="9">
    <location>
        <begin position="205"/>
        <end position="247"/>
    </location>
</feature>
<dbReference type="OrthoDB" id="310895at2759"/>
<comment type="caution">
    <text evidence="10">The sequence shown here is derived from an EMBL/GenBank/DDBJ whole genome shotgun (WGS) entry which is preliminary data.</text>
</comment>
<dbReference type="GO" id="GO:0004029">
    <property type="term" value="F:aldehyde dehydrogenase (NAD+) activity"/>
    <property type="evidence" value="ECO:0007669"/>
    <property type="project" value="UniProtKB-EC"/>
</dbReference>
<feature type="compositionally biased region" description="Polar residues" evidence="7">
    <location>
        <begin position="168"/>
        <end position="197"/>
    </location>
</feature>
<dbReference type="FunFam" id="3.40.309.10:FF:000012">
    <property type="entry name" value="Betaine aldehyde dehydrogenase"/>
    <property type="match status" value="1"/>
</dbReference>
<evidence type="ECO:0000256" key="1">
    <source>
        <dbReference type="ARBA" id="ARBA00009986"/>
    </source>
</evidence>
<evidence type="ECO:0000259" key="9">
    <source>
        <dbReference type="Pfam" id="PF00171"/>
    </source>
</evidence>
<feature type="domain" description="Aldehyde dehydrogenase" evidence="9">
    <location>
        <begin position="281"/>
        <end position="535"/>
    </location>
</feature>
<evidence type="ECO:0000313" key="10">
    <source>
        <dbReference type="EMBL" id="KAJ4328769.1"/>
    </source>
</evidence>
<evidence type="ECO:0000256" key="4">
    <source>
        <dbReference type="ARBA" id="ARBA00049194"/>
    </source>
</evidence>
<keyword evidence="2 6" id="KW-0560">Oxidoreductase</keyword>
<evidence type="ECO:0000256" key="3">
    <source>
        <dbReference type="ARBA" id="ARBA00024226"/>
    </source>
</evidence>
<dbReference type="EC" id="1.2.1.3" evidence="3"/>
<keyword evidence="8" id="KW-0732">Signal</keyword>
<evidence type="ECO:0000256" key="5">
    <source>
        <dbReference type="PROSITE-ProRule" id="PRU10007"/>
    </source>
</evidence>
<comment type="similarity">
    <text evidence="1 6">Belongs to the aldehyde dehydrogenase family.</text>
</comment>
<feature type="region of interest" description="Disordered" evidence="7">
    <location>
        <begin position="144"/>
        <end position="197"/>
    </location>
</feature>
<accession>A0A9W8WM73</accession>
<dbReference type="InterPro" id="IPR016161">
    <property type="entry name" value="Ald_DH/histidinol_DH"/>
</dbReference>
<protein>
    <recommendedName>
        <fullName evidence="3">aldehyde dehydrogenase (NAD(+))</fullName>
        <ecNumber evidence="3">1.2.1.3</ecNumber>
    </recommendedName>
</protein>
<evidence type="ECO:0000256" key="8">
    <source>
        <dbReference type="SAM" id="SignalP"/>
    </source>
</evidence>
<dbReference type="EMBL" id="JAPEUR010000007">
    <property type="protein sequence ID" value="KAJ4328769.1"/>
    <property type="molecule type" value="Genomic_DNA"/>
</dbReference>
<dbReference type="Pfam" id="PF00171">
    <property type="entry name" value="Aldedh"/>
    <property type="match status" value="2"/>
</dbReference>
<dbReference type="InterPro" id="IPR029510">
    <property type="entry name" value="Ald_DH_CS_GLU"/>
</dbReference>
<dbReference type="Gene3D" id="3.40.309.10">
    <property type="entry name" value="Aldehyde Dehydrogenase, Chain A, domain 2"/>
    <property type="match status" value="1"/>
</dbReference>
<dbReference type="SUPFAM" id="SSF53720">
    <property type="entry name" value="ALDH-like"/>
    <property type="match status" value="2"/>
</dbReference>
<feature type="active site" evidence="5">
    <location>
        <position position="352"/>
    </location>
</feature>
<name>A0A9W8WM73_9HYPO</name>
<feature type="signal peptide" evidence="8">
    <location>
        <begin position="1"/>
        <end position="19"/>
    </location>
</feature>
<dbReference type="AlphaFoldDB" id="A0A9W8WM73"/>
<dbReference type="InterPro" id="IPR016162">
    <property type="entry name" value="Ald_DH_N"/>
</dbReference>
<evidence type="ECO:0000256" key="6">
    <source>
        <dbReference type="RuleBase" id="RU003345"/>
    </source>
</evidence>
<evidence type="ECO:0000256" key="2">
    <source>
        <dbReference type="ARBA" id="ARBA00023002"/>
    </source>
</evidence>
<gene>
    <name evidence="10" type="primary">ALD2_1</name>
    <name evidence="10" type="ORF">N0V84_000774</name>
</gene>
<keyword evidence="11" id="KW-1185">Reference proteome</keyword>
<dbReference type="PROSITE" id="PS00687">
    <property type="entry name" value="ALDEHYDE_DEHYDR_GLU"/>
    <property type="match status" value="1"/>
</dbReference>
<organism evidence="10 11">
    <name type="scientific">Fusarium piperis</name>
    <dbReference type="NCBI Taxonomy" id="1435070"/>
    <lineage>
        <taxon>Eukaryota</taxon>
        <taxon>Fungi</taxon>
        <taxon>Dikarya</taxon>
        <taxon>Ascomycota</taxon>
        <taxon>Pezizomycotina</taxon>
        <taxon>Sordariomycetes</taxon>
        <taxon>Hypocreomycetidae</taxon>
        <taxon>Hypocreales</taxon>
        <taxon>Nectriaceae</taxon>
        <taxon>Fusarium</taxon>
        <taxon>Fusarium solani species complex</taxon>
    </lineage>
</organism>